<proteinExistence type="predicted"/>
<reference evidence="1 2" key="1">
    <citation type="submission" date="2014-12" db="EMBL/GenBank/DDBJ databases">
        <title>Draft genome sequences of 10 type strains of Lactococcus.</title>
        <authorList>
            <person name="Sun Z."/>
            <person name="Zhong Z."/>
            <person name="Liu W."/>
            <person name="Zhang W."/>
            <person name="Zhang H."/>
        </authorList>
    </citation>
    <scope>NUCLEOTIDE SEQUENCE [LARGE SCALE GENOMIC DNA]</scope>
    <source>
        <strain evidence="1 2">DSM 20450</strain>
    </source>
</reference>
<comment type="caution">
    <text evidence="1">The sequence shown here is derived from an EMBL/GenBank/DDBJ whole genome shotgun (WGS) entry which is preliminary data.</text>
</comment>
<name>A0A2A5SK15_LACLH</name>
<gene>
    <name evidence="1" type="ORF">RU90_GL001789</name>
</gene>
<evidence type="ECO:0000313" key="2">
    <source>
        <dbReference type="Proteomes" id="UP000218744"/>
    </source>
</evidence>
<dbReference type="Proteomes" id="UP000218744">
    <property type="component" value="Unassembled WGS sequence"/>
</dbReference>
<accession>A0A2A5SK15</accession>
<organism evidence="1 2">
    <name type="scientific">Lactococcus lactis subsp. hordniae</name>
    <dbReference type="NCBI Taxonomy" id="203404"/>
    <lineage>
        <taxon>Bacteria</taxon>
        <taxon>Bacillati</taxon>
        <taxon>Bacillota</taxon>
        <taxon>Bacilli</taxon>
        <taxon>Lactobacillales</taxon>
        <taxon>Streptococcaceae</taxon>
        <taxon>Lactococcus</taxon>
    </lineage>
</organism>
<dbReference type="AlphaFoldDB" id="A0A2A5SK15"/>
<evidence type="ECO:0000313" key="1">
    <source>
        <dbReference type="EMBL" id="PCS13824.1"/>
    </source>
</evidence>
<dbReference type="EMBL" id="JXKA01000004">
    <property type="protein sequence ID" value="PCS13824.1"/>
    <property type="molecule type" value="Genomic_DNA"/>
</dbReference>
<sequence>MFGEKVSKKFTEKKLKEIKTVLTVKSVTDYLEKLKLEENKFYDSFSYGSLERYKEWLKQKGLFFL</sequence>
<protein>
    <submittedName>
        <fullName evidence="1">Uncharacterized protein</fullName>
    </submittedName>
</protein>